<evidence type="ECO:0000313" key="3">
    <source>
        <dbReference type="Proteomes" id="UP000598271"/>
    </source>
</evidence>
<evidence type="ECO:0000313" key="2">
    <source>
        <dbReference type="EMBL" id="GHB87569.1"/>
    </source>
</evidence>
<feature type="transmembrane region" description="Helical" evidence="1">
    <location>
        <begin position="109"/>
        <end position="129"/>
    </location>
</feature>
<comment type="caution">
    <text evidence="2">The sequence shown here is derived from an EMBL/GenBank/DDBJ whole genome shotgun (WGS) entry which is preliminary data.</text>
</comment>
<dbReference type="RefSeq" id="WP_189568703.1">
    <property type="nucleotide sequence ID" value="NZ_BMXF01000008.1"/>
</dbReference>
<name>A0A8J3GCD6_9BACT</name>
<keyword evidence="1" id="KW-0812">Transmembrane</keyword>
<reference evidence="2 3" key="1">
    <citation type="journal article" date="2014" name="Int. J. Syst. Evol. Microbiol.">
        <title>Complete genome sequence of Corynebacterium casei LMG S-19264T (=DSM 44701T), isolated from a smear-ripened cheese.</title>
        <authorList>
            <consortium name="US DOE Joint Genome Institute (JGI-PGF)"/>
            <person name="Walter F."/>
            <person name="Albersmeier A."/>
            <person name="Kalinowski J."/>
            <person name="Ruckert C."/>
        </authorList>
    </citation>
    <scope>NUCLEOTIDE SEQUENCE [LARGE SCALE GENOMIC DNA]</scope>
    <source>
        <strain evidence="2 3">KCTC 12866</strain>
    </source>
</reference>
<proteinExistence type="predicted"/>
<evidence type="ECO:0000256" key="1">
    <source>
        <dbReference type="SAM" id="Phobius"/>
    </source>
</evidence>
<keyword evidence="1" id="KW-1133">Transmembrane helix</keyword>
<gene>
    <name evidence="2" type="ORF">GCM10007390_49370</name>
</gene>
<feature type="transmembrane region" description="Helical" evidence="1">
    <location>
        <begin position="69"/>
        <end position="97"/>
    </location>
</feature>
<keyword evidence="3" id="KW-1185">Reference proteome</keyword>
<dbReference type="AlphaFoldDB" id="A0A8J3GCD6"/>
<dbReference type="Proteomes" id="UP000598271">
    <property type="component" value="Unassembled WGS sequence"/>
</dbReference>
<dbReference type="EMBL" id="BMXF01000008">
    <property type="protein sequence ID" value="GHB87569.1"/>
    <property type="molecule type" value="Genomic_DNA"/>
</dbReference>
<keyword evidence="1" id="KW-0472">Membrane</keyword>
<sequence>MESLSPILFLVPGIALTLAVVAYRYFSKRVSNRRAYRRYVAAVAGMAYLLNFAWEVSQGFLYQGYEYDFQHISFCALASVADVFMVFLLLFGFGLIYGDVYWTCHLSPYRIAALMAAGGVGAIVAETLHTGRGSWSYAEAMPLLPWVNVGLTPVLQFTILPLVIFWACRKFING</sequence>
<protein>
    <submittedName>
        <fullName evidence="2">Uncharacterized protein</fullName>
    </submittedName>
</protein>
<feature type="transmembrane region" description="Helical" evidence="1">
    <location>
        <begin position="6"/>
        <end position="26"/>
    </location>
</feature>
<accession>A0A8J3GCD6</accession>
<organism evidence="2 3">
    <name type="scientific">Persicitalea jodogahamensis</name>
    <dbReference type="NCBI Taxonomy" id="402147"/>
    <lineage>
        <taxon>Bacteria</taxon>
        <taxon>Pseudomonadati</taxon>
        <taxon>Bacteroidota</taxon>
        <taxon>Cytophagia</taxon>
        <taxon>Cytophagales</taxon>
        <taxon>Spirosomataceae</taxon>
        <taxon>Persicitalea</taxon>
    </lineage>
</organism>
<feature type="transmembrane region" description="Helical" evidence="1">
    <location>
        <begin position="149"/>
        <end position="168"/>
    </location>
</feature>
<feature type="transmembrane region" description="Helical" evidence="1">
    <location>
        <begin position="38"/>
        <end position="57"/>
    </location>
</feature>